<keyword evidence="4" id="KW-1185">Reference proteome</keyword>
<comment type="caution">
    <text evidence="3">The sequence shown here is derived from an EMBL/GenBank/DDBJ whole genome shotgun (WGS) entry which is preliminary data.</text>
</comment>
<accession>A0A8J4EWK2</accession>
<protein>
    <recommendedName>
        <fullName evidence="2">F-box domain-containing protein</fullName>
    </recommendedName>
</protein>
<dbReference type="EMBL" id="BNCO01000010">
    <property type="protein sequence ID" value="GIL50930.1"/>
    <property type="molecule type" value="Genomic_DNA"/>
</dbReference>
<evidence type="ECO:0000256" key="1">
    <source>
        <dbReference type="SAM" id="MobiDB-lite"/>
    </source>
</evidence>
<evidence type="ECO:0000259" key="2">
    <source>
        <dbReference type="Pfam" id="PF12937"/>
    </source>
</evidence>
<feature type="region of interest" description="Disordered" evidence="1">
    <location>
        <begin position="481"/>
        <end position="510"/>
    </location>
</feature>
<dbReference type="InterPro" id="IPR001810">
    <property type="entry name" value="F-box_dom"/>
</dbReference>
<dbReference type="InterPro" id="IPR036047">
    <property type="entry name" value="F-box-like_dom_sf"/>
</dbReference>
<feature type="compositionally biased region" description="Low complexity" evidence="1">
    <location>
        <begin position="489"/>
        <end position="503"/>
    </location>
</feature>
<dbReference type="AlphaFoldDB" id="A0A8J4EWK2"/>
<feature type="domain" description="F-box" evidence="2">
    <location>
        <begin position="13"/>
        <end position="47"/>
    </location>
</feature>
<name>A0A8J4EWK2_9CHLO</name>
<feature type="region of interest" description="Disordered" evidence="1">
    <location>
        <begin position="1034"/>
        <end position="1058"/>
    </location>
</feature>
<dbReference type="SUPFAM" id="SSF52047">
    <property type="entry name" value="RNI-like"/>
    <property type="match status" value="2"/>
</dbReference>
<dbReference type="Gene3D" id="1.20.1280.50">
    <property type="match status" value="1"/>
</dbReference>
<dbReference type="SUPFAM" id="SSF81383">
    <property type="entry name" value="F-box domain"/>
    <property type="match status" value="1"/>
</dbReference>
<dbReference type="Pfam" id="PF12937">
    <property type="entry name" value="F-box-like"/>
    <property type="match status" value="1"/>
</dbReference>
<gene>
    <name evidence="3" type="ORF">Vafri_7009</name>
</gene>
<dbReference type="PANTHER" id="PTHR16134:SF119">
    <property type="entry name" value="AT02038P-RELATED"/>
    <property type="match status" value="1"/>
</dbReference>
<feature type="compositionally biased region" description="Low complexity" evidence="1">
    <location>
        <begin position="131"/>
        <end position="149"/>
    </location>
</feature>
<feature type="compositionally biased region" description="Polar residues" evidence="1">
    <location>
        <begin position="96"/>
        <end position="110"/>
    </location>
</feature>
<sequence length="1088" mass="116094">MKRLRENEGQVPWGALPQELVQDIFSFLSHDLGSASLACRAWRAAACAMVTHLTLPLNHPLLVAGPAPGWAELVARMASQQGIRRERTTTGDQSEHTTPTGPVAVSSSLGKSPARPNSDVSHWLRDGEMVTAGPSSAGPGAGGSASSPSTPCGVRIVFPSTAGDVSPLTVAPRRGTPLPRLRTEFPRISHITLIHNAMLHRAQVHAAMSTLRTLWPTVHGMSVHDSVTWDLPLDYSALGVMTHITSLELLFQGQGGMDEAGQPMYRSSMPHLCRLGKLKELCMKWIIGYDVDSFLDFSEVYDLLASLVRHNQLRSLQFGGENINAEGARYLASITTLETLHLVCDARPASPLHLLDLLSMPRLARLELMHVCPDHAWNSVSESGDDRDPLVELSRRTAALSASPLRCLALSLSPGCRTLVSRALPLLPNLHSLAVRVTTTNEEEALCDAFRAMQCSVALRTPPPPQPGQQLQPPEQAIPQYLQRQQQSAAGSPSPATATAAAPGLPPPPLRALRVETAELGSDLVSSIASLTALTSLQLPRGLPSGETVVYDAAAAAAAAAAGAGAAAPPPLSVCKYTLSQFSALGRLSCLRQLMIQMDSPADTAPAFVDGSLLSVLTGLTDLESLHLSSWNLLGADPTKEALGAFPERQLDSRALSQSVANHRRHLRLVVDQLPPAPWEVGDAGPSGTGMDVGGTRASTATEAALEPAGRVTEAAVDAAPAAVDGGRNKAGASGSGSGAAGGCGGGENLRRAAHAESRALTHRGFMMPSQTVPCLPTLPTWAWRGLRSLSLSHWPCLYGKLREAGLPQPGRCYAVRWDDLPESLEALLLVRCQLVGTRPPPRLRHMWLADCFGNQGIYTPIVEALRQLPDLETLVLRWPSAPDEPEVALESTLEQRAELVRAVAALRGLRTLGLGGISCQDVTSLAPLPLLRHLMLEPAQPPRPVHDVPGSQRDLSLLDHLMTLPPGALSGLRTLWLPNWAMPIKQLLQWQQMLQAAMPLVVLRVTEYDVVWTVPTPVMHVAQVEAPSSLAVGRGDGGAAAPGAGGPASGRGEQRSGWGNWRNSLHAGRCLDGQELEWWHIGCWSVQ</sequence>
<feature type="compositionally biased region" description="Gly residues" evidence="1">
    <location>
        <begin position="1035"/>
        <end position="1050"/>
    </location>
</feature>
<evidence type="ECO:0000313" key="4">
    <source>
        <dbReference type="Proteomes" id="UP000747399"/>
    </source>
</evidence>
<dbReference type="Proteomes" id="UP000747399">
    <property type="component" value="Unassembled WGS sequence"/>
</dbReference>
<organism evidence="3 4">
    <name type="scientific">Volvox africanus</name>
    <dbReference type="NCBI Taxonomy" id="51714"/>
    <lineage>
        <taxon>Eukaryota</taxon>
        <taxon>Viridiplantae</taxon>
        <taxon>Chlorophyta</taxon>
        <taxon>core chlorophytes</taxon>
        <taxon>Chlorophyceae</taxon>
        <taxon>CS clade</taxon>
        <taxon>Chlamydomonadales</taxon>
        <taxon>Volvocaceae</taxon>
        <taxon>Volvox</taxon>
    </lineage>
</organism>
<feature type="region of interest" description="Disordered" evidence="1">
    <location>
        <begin position="81"/>
        <end position="149"/>
    </location>
</feature>
<proteinExistence type="predicted"/>
<feature type="compositionally biased region" description="Basic and acidic residues" evidence="1">
    <location>
        <begin position="83"/>
        <end position="95"/>
    </location>
</feature>
<dbReference type="PANTHER" id="PTHR16134">
    <property type="entry name" value="F-BOX/TPR REPEAT PROTEIN POF3"/>
    <property type="match status" value="1"/>
</dbReference>
<evidence type="ECO:0000313" key="3">
    <source>
        <dbReference type="EMBL" id="GIL50930.1"/>
    </source>
</evidence>
<reference evidence="3" key="1">
    <citation type="journal article" date="2021" name="Proc. Natl. Acad. Sci. U.S.A.">
        <title>Three genomes in the algal genus Volvox reveal the fate of a haploid sex-determining region after a transition to homothallism.</title>
        <authorList>
            <person name="Yamamoto K."/>
            <person name="Hamaji T."/>
            <person name="Kawai-Toyooka H."/>
            <person name="Matsuzaki R."/>
            <person name="Takahashi F."/>
            <person name="Nishimura Y."/>
            <person name="Kawachi M."/>
            <person name="Noguchi H."/>
            <person name="Minakuchi Y."/>
            <person name="Umen J.G."/>
            <person name="Toyoda A."/>
            <person name="Nozaki H."/>
        </authorList>
    </citation>
    <scope>NUCLEOTIDE SEQUENCE</scope>
    <source>
        <strain evidence="3">NIES-3780</strain>
    </source>
</reference>